<dbReference type="EMBL" id="QNQU01000011">
    <property type="protein sequence ID" value="RBQ06179.1"/>
    <property type="molecule type" value="Genomic_DNA"/>
</dbReference>
<feature type="signal peptide" evidence="1">
    <location>
        <begin position="1"/>
        <end position="22"/>
    </location>
</feature>
<name>A0A366KY77_9SPHI</name>
<evidence type="ECO:0000256" key="1">
    <source>
        <dbReference type="SAM" id="SignalP"/>
    </source>
</evidence>
<dbReference type="OrthoDB" id="671724at2"/>
<evidence type="ECO:0000259" key="2">
    <source>
        <dbReference type="Pfam" id="PF18962"/>
    </source>
</evidence>
<dbReference type="AlphaFoldDB" id="A0A366KY77"/>
<gene>
    <name evidence="3" type="ORF">DRW42_13875</name>
</gene>
<keyword evidence="4" id="KW-1185">Reference proteome</keyword>
<dbReference type="InterPro" id="IPR026444">
    <property type="entry name" value="Secre_tail"/>
</dbReference>
<dbReference type="RefSeq" id="WP_113949432.1">
    <property type="nucleotide sequence ID" value="NZ_QNQU01000011.1"/>
</dbReference>
<sequence>MKKVFLLLSISFLFLFKSYGQATLTRSVVASTGSSAQVGATLVQFTVGEVATLTLQSAGVMLTQGFQQPEIIASNFVPNAVGNMRVYPNPAVGKTKVDFDLLTDGKVIINLVNNAGQIVHSSSVTSLAGKIEYVIPLNGLASGMYHVVLYVNYRTFSEKLVIQ</sequence>
<dbReference type="Proteomes" id="UP000252081">
    <property type="component" value="Unassembled WGS sequence"/>
</dbReference>
<dbReference type="Pfam" id="PF18962">
    <property type="entry name" value="Por_Secre_tail"/>
    <property type="match status" value="1"/>
</dbReference>
<reference evidence="3 4" key="1">
    <citation type="submission" date="2018-07" db="EMBL/GenBank/DDBJ databases">
        <title>A draft genome of a endophytic bacteria, a new species of Pedobacter.</title>
        <authorList>
            <person name="Zhang Z.D."/>
            <person name="Chen Z.J."/>
        </authorList>
    </citation>
    <scope>NUCLEOTIDE SEQUENCE [LARGE SCALE GENOMIC DNA]</scope>
    <source>
        <strain evidence="3 4">RS10</strain>
    </source>
</reference>
<proteinExistence type="predicted"/>
<feature type="domain" description="Secretion system C-terminal sorting" evidence="2">
    <location>
        <begin position="86"/>
        <end position="162"/>
    </location>
</feature>
<protein>
    <recommendedName>
        <fullName evidence="2">Secretion system C-terminal sorting domain-containing protein</fullName>
    </recommendedName>
</protein>
<accession>A0A366KY77</accession>
<feature type="chain" id="PRO_5016793915" description="Secretion system C-terminal sorting domain-containing protein" evidence="1">
    <location>
        <begin position="23"/>
        <end position="163"/>
    </location>
</feature>
<evidence type="ECO:0000313" key="4">
    <source>
        <dbReference type="Proteomes" id="UP000252081"/>
    </source>
</evidence>
<organism evidence="3 4">
    <name type="scientific">Pedobacter miscanthi</name>
    <dbReference type="NCBI Taxonomy" id="2259170"/>
    <lineage>
        <taxon>Bacteria</taxon>
        <taxon>Pseudomonadati</taxon>
        <taxon>Bacteroidota</taxon>
        <taxon>Sphingobacteriia</taxon>
        <taxon>Sphingobacteriales</taxon>
        <taxon>Sphingobacteriaceae</taxon>
        <taxon>Pedobacter</taxon>
    </lineage>
</organism>
<evidence type="ECO:0000313" key="3">
    <source>
        <dbReference type="EMBL" id="RBQ06179.1"/>
    </source>
</evidence>
<keyword evidence="1" id="KW-0732">Signal</keyword>
<comment type="caution">
    <text evidence="3">The sequence shown here is derived from an EMBL/GenBank/DDBJ whole genome shotgun (WGS) entry which is preliminary data.</text>
</comment>
<dbReference type="NCBIfam" id="TIGR04183">
    <property type="entry name" value="Por_Secre_tail"/>
    <property type="match status" value="1"/>
</dbReference>